<keyword evidence="11" id="KW-1185">Reference proteome</keyword>
<dbReference type="CDD" id="cd07035">
    <property type="entry name" value="TPP_PYR_POX_like"/>
    <property type="match status" value="1"/>
</dbReference>
<comment type="subunit">
    <text evidence="3">Heterodimer composed of an alpha and a beta subunit.</text>
</comment>
<gene>
    <name evidence="10" type="ORF">CM19_06965</name>
</gene>
<evidence type="ECO:0000313" key="10">
    <source>
        <dbReference type="EMBL" id="EZQ07078.1"/>
    </source>
</evidence>
<evidence type="ECO:0000256" key="1">
    <source>
        <dbReference type="ARBA" id="ARBA00003908"/>
    </source>
</evidence>
<dbReference type="InterPro" id="IPR011766">
    <property type="entry name" value="TPP_enzyme_TPP-bd"/>
</dbReference>
<dbReference type="EMBL" id="JFZT01000039">
    <property type="protein sequence ID" value="EZQ07078.1"/>
    <property type="molecule type" value="Genomic_DNA"/>
</dbReference>
<comment type="catalytic activity">
    <reaction evidence="6">
        <text>a 2-oxocarboxylate + 2 oxidized [2Fe-2S]-[ferredoxin] + CoA = an acyl-CoA + 2 reduced [2Fe-2S]-[ferredoxin] + CO2 + H(+)</text>
        <dbReference type="Rhea" id="RHEA:42316"/>
        <dbReference type="Rhea" id="RHEA-COMP:10000"/>
        <dbReference type="Rhea" id="RHEA-COMP:10001"/>
        <dbReference type="ChEBI" id="CHEBI:15378"/>
        <dbReference type="ChEBI" id="CHEBI:16526"/>
        <dbReference type="ChEBI" id="CHEBI:33737"/>
        <dbReference type="ChEBI" id="CHEBI:33738"/>
        <dbReference type="ChEBI" id="CHEBI:35179"/>
        <dbReference type="ChEBI" id="CHEBI:57287"/>
        <dbReference type="ChEBI" id="CHEBI:58342"/>
        <dbReference type="EC" id="1.2.7.11"/>
    </reaction>
</comment>
<organism evidence="10 11">
    <name type="scientific">Candidatus Acidianus copahuensis</name>
    <dbReference type="NCBI Taxonomy" id="1160895"/>
    <lineage>
        <taxon>Archaea</taxon>
        <taxon>Thermoproteota</taxon>
        <taxon>Thermoprotei</taxon>
        <taxon>Sulfolobales</taxon>
        <taxon>Sulfolobaceae</taxon>
        <taxon>Acidianus</taxon>
    </lineage>
</organism>
<evidence type="ECO:0000313" key="11">
    <source>
        <dbReference type="Proteomes" id="UP000024332"/>
    </source>
</evidence>
<dbReference type="Pfam" id="PF02775">
    <property type="entry name" value="TPP_enzyme_C"/>
    <property type="match status" value="1"/>
</dbReference>
<protein>
    <recommendedName>
        <fullName evidence="4">2-oxoacid oxidoreductase (ferredoxin)</fullName>
        <ecNumber evidence="4">1.2.7.11</ecNumber>
    </recommendedName>
</protein>
<dbReference type="CDD" id="cd02002">
    <property type="entry name" value="TPP_BFDC"/>
    <property type="match status" value="1"/>
</dbReference>
<comment type="caution">
    <text evidence="10">The sequence shown here is derived from an EMBL/GenBank/DDBJ whole genome shotgun (WGS) entry which is preliminary data.</text>
</comment>
<dbReference type="GO" id="GO:0018491">
    <property type="term" value="F:2-oxobutyrate synthase activity"/>
    <property type="evidence" value="ECO:0007669"/>
    <property type="project" value="UniProtKB-ARBA"/>
</dbReference>
<dbReference type="GO" id="GO:0009099">
    <property type="term" value="P:L-valine biosynthetic process"/>
    <property type="evidence" value="ECO:0007669"/>
    <property type="project" value="TreeGrafter"/>
</dbReference>
<sequence length="531" mass="59285">MNATRLFLKLLKERGIDRIFMVSGTDYAAFIEQKVEDPSLPEFEVIPHEITAASAALGYSLGGKIGTVAVHTVPGTANALGIIINAYTSRIPLIVIAGRSPYTESGSVASRNLRIHWTQEAKDQGGILRQWVKWDFEVRDPNQIPEVVSRAIQIATSEPKGPVYVEIPREVSIAEAKERKVNAASFEPGPTRESVEKAKRLIEEAENPVIITWRAGRRKEWFNSLKRFADSSGIPVINYVGETVNYPTDGPMAISRSVSDSDLLIAVEVEVPWIPKREKVEGKVIKVDVEPSYSYIPFYGFPCDLCIQSTPSAFFDQLDIKNEERKAKILEEKSLQDKKREEEIQSLKLERKIHPKVLSYYIGKIREKINATIIDEYPLNPKYCKLSFDEYYGDLSEGHLGWALGSTIGYKMATGKDVITTVGDGSFIFGVPEAFYYAQIPSLVVIYDNGGWLATAEAVEEVYPEGLAKAKKVFPGADFKRYDIGGTVKAFNGYFRLVESIDEIELALTEGIQEVKKGKIAVVQVIVEKTR</sequence>
<dbReference type="GO" id="GO:0050660">
    <property type="term" value="F:flavin adenine dinucleotide binding"/>
    <property type="evidence" value="ECO:0007669"/>
    <property type="project" value="TreeGrafter"/>
</dbReference>
<comment type="function">
    <text evidence="1">Catalyzes the coenzyme A-dependent oxidative decarboxylation of different 2-oxoacids such as 2-oxoglutarate, pyruvate and 2-oxobutyrate to form their CoA derivatives.</text>
</comment>
<name>A0A031LN50_9CREN</name>
<dbReference type="GO" id="GO:0019164">
    <property type="term" value="F:pyruvate synthase activity"/>
    <property type="evidence" value="ECO:0007669"/>
    <property type="project" value="UniProtKB-ARBA"/>
</dbReference>
<dbReference type="OrthoDB" id="6837at2157"/>
<dbReference type="GO" id="GO:0003984">
    <property type="term" value="F:acetolactate synthase activity"/>
    <property type="evidence" value="ECO:0007669"/>
    <property type="project" value="TreeGrafter"/>
</dbReference>
<dbReference type="RefSeq" id="WP_048099599.1">
    <property type="nucleotide sequence ID" value="NZ_JFZT01000039.1"/>
</dbReference>
<dbReference type="STRING" id="1160895.CM19_06965"/>
<dbReference type="InterPro" id="IPR029035">
    <property type="entry name" value="DHS-like_NAD/FAD-binding_dom"/>
</dbReference>
<dbReference type="Pfam" id="PF02776">
    <property type="entry name" value="TPP_enzyme_N"/>
    <property type="match status" value="1"/>
</dbReference>
<dbReference type="NCBIfam" id="NF006203">
    <property type="entry name" value="PRK08327.1"/>
    <property type="match status" value="1"/>
</dbReference>
<dbReference type="InterPro" id="IPR045229">
    <property type="entry name" value="TPP_enz"/>
</dbReference>
<dbReference type="Gene3D" id="3.40.50.970">
    <property type="match status" value="2"/>
</dbReference>
<keyword evidence="10" id="KW-0808">Transferase</keyword>
<dbReference type="PANTHER" id="PTHR18968:SF13">
    <property type="entry name" value="ACETOLACTATE SYNTHASE CATALYTIC SUBUNIT, MITOCHONDRIAL"/>
    <property type="match status" value="1"/>
</dbReference>
<dbReference type="Proteomes" id="UP000024332">
    <property type="component" value="Unassembled WGS sequence"/>
</dbReference>
<evidence type="ECO:0000256" key="2">
    <source>
        <dbReference type="ARBA" id="ARBA00007812"/>
    </source>
</evidence>
<evidence type="ECO:0000256" key="5">
    <source>
        <dbReference type="ARBA" id="ARBA00023052"/>
    </source>
</evidence>
<accession>A0A031LN50</accession>
<feature type="domain" description="Thiamine pyrophosphate enzyme TPP-binding" evidence="8">
    <location>
        <begin position="396"/>
        <end position="525"/>
    </location>
</feature>
<comment type="similarity">
    <text evidence="2">Belongs to the TPP enzyme family.</text>
</comment>
<dbReference type="InterPro" id="IPR029061">
    <property type="entry name" value="THDP-binding"/>
</dbReference>
<dbReference type="GO" id="GO:0047553">
    <property type="term" value="F:2-oxoglutarate synthase activity"/>
    <property type="evidence" value="ECO:0007669"/>
    <property type="project" value="UniProtKB-ARBA"/>
</dbReference>
<dbReference type="EC" id="1.2.7.11" evidence="4"/>
<keyword evidence="7" id="KW-0175">Coiled coil</keyword>
<dbReference type="AlphaFoldDB" id="A0A031LN50"/>
<proteinExistence type="inferred from homology"/>
<evidence type="ECO:0000256" key="6">
    <source>
        <dbReference type="ARBA" id="ARBA00048893"/>
    </source>
</evidence>
<evidence type="ECO:0000259" key="8">
    <source>
        <dbReference type="Pfam" id="PF02775"/>
    </source>
</evidence>
<reference evidence="10 11" key="1">
    <citation type="submission" date="2014-03" db="EMBL/GenBank/DDBJ databases">
        <title>Draft genome sequence of the novel thermoacidophilic archaea Acidianus copahuensis ALE1 strain, isolated from Copahue volcanic area in Neuquen Argentina.</title>
        <authorList>
            <person name="Urbieta M.S."/>
            <person name="Rascovan N."/>
            <person name="Castro C."/>
            <person name="Revale S."/>
            <person name="Giaveno M.A."/>
            <person name="Vazquez M.P."/>
            <person name="Donati E.R."/>
        </authorList>
    </citation>
    <scope>NUCLEOTIDE SEQUENCE [LARGE SCALE GENOMIC DNA]</scope>
    <source>
        <strain evidence="10 11">ALE1</strain>
    </source>
</reference>
<dbReference type="Gene3D" id="3.40.50.1220">
    <property type="entry name" value="TPP-binding domain"/>
    <property type="match status" value="1"/>
</dbReference>
<dbReference type="GO" id="GO:0005948">
    <property type="term" value="C:acetolactate synthase complex"/>
    <property type="evidence" value="ECO:0007669"/>
    <property type="project" value="TreeGrafter"/>
</dbReference>
<evidence type="ECO:0000256" key="3">
    <source>
        <dbReference type="ARBA" id="ARBA00011631"/>
    </source>
</evidence>
<dbReference type="SUPFAM" id="SSF52467">
    <property type="entry name" value="DHS-like NAD/FAD-binding domain"/>
    <property type="match status" value="1"/>
</dbReference>
<dbReference type="SUPFAM" id="SSF52518">
    <property type="entry name" value="Thiamin diphosphate-binding fold (THDP-binding)"/>
    <property type="match status" value="2"/>
</dbReference>
<feature type="coiled-coil region" evidence="7">
    <location>
        <begin position="320"/>
        <end position="352"/>
    </location>
</feature>
<dbReference type="InterPro" id="IPR012001">
    <property type="entry name" value="Thiamin_PyroP_enz_TPP-bd_dom"/>
</dbReference>
<dbReference type="GO" id="GO:0009097">
    <property type="term" value="P:isoleucine biosynthetic process"/>
    <property type="evidence" value="ECO:0007669"/>
    <property type="project" value="TreeGrafter"/>
</dbReference>
<dbReference type="PANTHER" id="PTHR18968">
    <property type="entry name" value="THIAMINE PYROPHOSPHATE ENZYMES"/>
    <property type="match status" value="1"/>
</dbReference>
<dbReference type="GO" id="GO:0030976">
    <property type="term" value="F:thiamine pyrophosphate binding"/>
    <property type="evidence" value="ECO:0007669"/>
    <property type="project" value="InterPro"/>
</dbReference>
<keyword evidence="5" id="KW-0786">Thiamine pyrophosphate</keyword>
<evidence type="ECO:0000256" key="4">
    <source>
        <dbReference type="ARBA" id="ARBA00012691"/>
    </source>
</evidence>
<feature type="domain" description="Thiamine pyrophosphate enzyme N-terminal TPP-binding" evidence="9">
    <location>
        <begin position="1"/>
        <end position="124"/>
    </location>
</feature>
<evidence type="ECO:0000259" key="9">
    <source>
        <dbReference type="Pfam" id="PF02776"/>
    </source>
</evidence>
<evidence type="ECO:0000256" key="7">
    <source>
        <dbReference type="SAM" id="Coils"/>
    </source>
</evidence>